<dbReference type="PANTHER" id="PTHR43647:SF1">
    <property type="entry name" value="3-KETO-STEROID REDUCTASE ERG27"/>
    <property type="match status" value="1"/>
</dbReference>
<keyword evidence="9" id="KW-1185">Reference proteome</keyword>
<dbReference type="EC" id="1.1.1.270" evidence="8"/>
<name>A0AAF0ER88_9BASI</name>
<proteinExistence type="inferred from homology"/>
<dbReference type="PANTHER" id="PTHR43647">
    <property type="entry name" value="DEHYDROGENASE"/>
    <property type="match status" value="1"/>
</dbReference>
<dbReference type="GO" id="GO:0005811">
    <property type="term" value="C:lipid droplet"/>
    <property type="evidence" value="ECO:0007669"/>
    <property type="project" value="TreeGrafter"/>
</dbReference>
<evidence type="ECO:0000313" key="8">
    <source>
        <dbReference type="EMBL" id="WFD33459.1"/>
    </source>
</evidence>
<evidence type="ECO:0000256" key="5">
    <source>
        <dbReference type="ARBA" id="ARBA00023098"/>
    </source>
</evidence>
<gene>
    <name evidence="8" type="primary">ERG27</name>
    <name evidence="8" type="ORF">MCUN1_000272</name>
</gene>
<dbReference type="AlphaFoldDB" id="A0AAF0ER88"/>
<feature type="transmembrane region" description="Helical" evidence="7">
    <location>
        <begin position="320"/>
        <end position="345"/>
    </location>
</feature>
<keyword evidence="7" id="KW-0472">Membrane</keyword>
<evidence type="ECO:0000256" key="2">
    <source>
        <dbReference type="ARBA" id="ARBA00022857"/>
    </source>
</evidence>
<keyword evidence="7" id="KW-1133">Transmembrane helix</keyword>
<evidence type="ECO:0000256" key="3">
    <source>
        <dbReference type="ARBA" id="ARBA00022955"/>
    </source>
</evidence>
<dbReference type="SUPFAM" id="SSF51735">
    <property type="entry name" value="NAD(P)-binding Rossmann-fold domains"/>
    <property type="match status" value="1"/>
</dbReference>
<evidence type="ECO:0000313" key="9">
    <source>
        <dbReference type="Proteomes" id="UP001219933"/>
    </source>
</evidence>
<organism evidence="8 9">
    <name type="scientific">Malassezia cuniculi</name>
    <dbReference type="NCBI Taxonomy" id="948313"/>
    <lineage>
        <taxon>Eukaryota</taxon>
        <taxon>Fungi</taxon>
        <taxon>Dikarya</taxon>
        <taxon>Basidiomycota</taxon>
        <taxon>Ustilaginomycotina</taxon>
        <taxon>Malasseziomycetes</taxon>
        <taxon>Malasseziales</taxon>
        <taxon>Malasseziaceae</taxon>
        <taxon>Malassezia</taxon>
    </lineage>
</organism>
<dbReference type="GO" id="GO:0005741">
    <property type="term" value="C:mitochondrial outer membrane"/>
    <property type="evidence" value="ECO:0007669"/>
    <property type="project" value="TreeGrafter"/>
</dbReference>
<keyword evidence="5" id="KW-0443">Lipid metabolism</keyword>
<accession>A0AAF0ER88</accession>
<dbReference type="GO" id="GO:0005789">
    <property type="term" value="C:endoplasmic reticulum membrane"/>
    <property type="evidence" value="ECO:0007669"/>
    <property type="project" value="TreeGrafter"/>
</dbReference>
<comment type="similarity">
    <text evidence="6">Belongs to the short-chain dehydrogenases/reductases (SDR) family. ERG27 subfamily.</text>
</comment>
<sequence length="436" mass="46902">MRPIILVTGANGGVGLGVCERLLVQLSSPTPPDSSTDGKATGTPYHAAEGCTLVLACRNPQRAAEAKAHLEHLLQRLGAVDDSELARGVDPAHWTPQGASSAVASAASAPAARPRYTQTLSAPVPTRDAAARDAYRASFVRGTVIDTVSLDLASAQSTIACASELARRYPYLTHMILNAGGASWIGVDWLRATFSMLVNLHAAVTRPTYKLQRSGEVSADGYGKVWELNVGMHYVLANRLRPLLCATPYNSPSRIIWTGSLEAAMRDYHEDDMECLDPAKSPHAYESTKYQCELAALGMDDRLRGAGTKEPRVYTAHPGIVASSIFAGVIYSWMLVLMRCVFYLARWTGSPHHPIDAYKGAVAASHVAIAPVEALDSTVRYGARCTIFGREYVTAEPIDGWDGPPSQGMLPHNTVGGLARRLVERCDARLQAHLAD</sequence>
<evidence type="ECO:0000256" key="7">
    <source>
        <dbReference type="SAM" id="Phobius"/>
    </source>
</evidence>
<evidence type="ECO:0000256" key="6">
    <source>
        <dbReference type="ARBA" id="ARBA00023593"/>
    </source>
</evidence>
<dbReference type="GO" id="GO:0006694">
    <property type="term" value="P:steroid biosynthetic process"/>
    <property type="evidence" value="ECO:0007669"/>
    <property type="project" value="UniProtKB-KW"/>
</dbReference>
<keyword evidence="1" id="KW-0444">Lipid biosynthesis</keyword>
<reference evidence="8" key="1">
    <citation type="submission" date="2023-03" db="EMBL/GenBank/DDBJ databases">
        <title>Mating type loci evolution in Malassezia.</title>
        <authorList>
            <person name="Coelho M.A."/>
        </authorList>
    </citation>
    <scope>NUCLEOTIDE SEQUENCE</scope>
    <source>
        <strain evidence="8">CBS 11721</strain>
    </source>
</reference>
<keyword evidence="7" id="KW-0812">Transmembrane</keyword>
<keyword evidence="3" id="KW-0752">Steroid biosynthesis</keyword>
<dbReference type="InterPro" id="IPR036291">
    <property type="entry name" value="NAD(P)-bd_dom_sf"/>
</dbReference>
<keyword evidence="4 8" id="KW-0560">Oxidoreductase</keyword>
<keyword evidence="2" id="KW-0521">NADP</keyword>
<dbReference type="GO" id="GO:0000253">
    <property type="term" value="F:3-beta-hydroxysteroid 3-dehydrogenase (NADP+) activity"/>
    <property type="evidence" value="ECO:0007669"/>
    <property type="project" value="UniProtKB-EC"/>
</dbReference>
<dbReference type="EMBL" id="CP119877">
    <property type="protein sequence ID" value="WFD33459.1"/>
    <property type="molecule type" value="Genomic_DNA"/>
</dbReference>
<dbReference type="Gene3D" id="3.40.50.720">
    <property type="entry name" value="NAD(P)-binding Rossmann-like Domain"/>
    <property type="match status" value="1"/>
</dbReference>
<protein>
    <submittedName>
        <fullName evidence="8">3beta-hydroxysteroid 3-dehydrogenase</fullName>
        <ecNumber evidence="8">1.1.1.270</ecNumber>
    </submittedName>
</protein>
<dbReference type="InterPro" id="IPR051593">
    <property type="entry name" value="Ergosterol_Biosynth_ERG27"/>
</dbReference>
<evidence type="ECO:0000256" key="1">
    <source>
        <dbReference type="ARBA" id="ARBA00022516"/>
    </source>
</evidence>
<dbReference type="Proteomes" id="UP001219933">
    <property type="component" value="Chromosome 1"/>
</dbReference>
<evidence type="ECO:0000256" key="4">
    <source>
        <dbReference type="ARBA" id="ARBA00023002"/>
    </source>
</evidence>